<evidence type="ECO:0000256" key="1">
    <source>
        <dbReference type="ARBA" id="ARBA00023172"/>
    </source>
</evidence>
<dbReference type="GO" id="GO:0015074">
    <property type="term" value="P:DNA integration"/>
    <property type="evidence" value="ECO:0007669"/>
    <property type="project" value="InterPro"/>
</dbReference>
<evidence type="ECO:0008006" key="4">
    <source>
        <dbReference type="Google" id="ProtNLM"/>
    </source>
</evidence>
<dbReference type="InterPro" id="IPR011010">
    <property type="entry name" value="DNA_brk_join_enz"/>
</dbReference>
<organism evidence="2 3">
    <name type="scientific">Paraburkholderia fynbosensis</name>
    <dbReference type="NCBI Taxonomy" id="1200993"/>
    <lineage>
        <taxon>Bacteria</taxon>
        <taxon>Pseudomonadati</taxon>
        <taxon>Pseudomonadota</taxon>
        <taxon>Betaproteobacteria</taxon>
        <taxon>Burkholderiales</taxon>
        <taxon>Burkholderiaceae</taxon>
        <taxon>Paraburkholderia</taxon>
    </lineage>
</organism>
<gene>
    <name evidence="2" type="ORF">LMG27177_01947</name>
</gene>
<evidence type="ECO:0000313" key="3">
    <source>
        <dbReference type="Proteomes" id="UP000494252"/>
    </source>
</evidence>
<dbReference type="GO" id="GO:0003677">
    <property type="term" value="F:DNA binding"/>
    <property type="evidence" value="ECO:0007669"/>
    <property type="project" value="InterPro"/>
</dbReference>
<keyword evidence="3" id="KW-1185">Reference proteome</keyword>
<dbReference type="EMBL" id="CADIKI010000005">
    <property type="protein sequence ID" value="CAB3786187.1"/>
    <property type="molecule type" value="Genomic_DNA"/>
</dbReference>
<proteinExistence type="predicted"/>
<accession>A0A6J5FSX6</accession>
<evidence type="ECO:0000313" key="2">
    <source>
        <dbReference type="EMBL" id="CAB3786187.1"/>
    </source>
</evidence>
<dbReference type="InterPro" id="IPR013762">
    <property type="entry name" value="Integrase-like_cat_sf"/>
</dbReference>
<sequence>MAKVALPPLARMALDRHLVERRLPVTPGRWRPDTPLIASLAEDGAACITSARLWNVLRLFFARTADLVDADGPAVAQKLRQASPHWMRHTHATDALVLSH</sequence>
<name>A0A6J5FSX6_9BURK</name>
<dbReference type="AlphaFoldDB" id="A0A6J5FSX6"/>
<dbReference type="SUPFAM" id="SSF56349">
    <property type="entry name" value="DNA breaking-rejoining enzymes"/>
    <property type="match status" value="1"/>
</dbReference>
<reference evidence="2 3" key="1">
    <citation type="submission" date="2020-04" db="EMBL/GenBank/DDBJ databases">
        <authorList>
            <person name="De Canck E."/>
        </authorList>
    </citation>
    <scope>NUCLEOTIDE SEQUENCE [LARGE SCALE GENOMIC DNA]</scope>
    <source>
        <strain evidence="2 3">LMG 27177</strain>
    </source>
</reference>
<dbReference type="Gene3D" id="1.10.443.10">
    <property type="entry name" value="Intergrase catalytic core"/>
    <property type="match status" value="1"/>
</dbReference>
<dbReference type="Proteomes" id="UP000494252">
    <property type="component" value="Unassembled WGS sequence"/>
</dbReference>
<keyword evidence="1" id="KW-0233">DNA recombination</keyword>
<protein>
    <recommendedName>
        <fullName evidence="4">Tyr recombinase domain-containing protein</fullName>
    </recommendedName>
</protein>
<dbReference type="GO" id="GO:0006310">
    <property type="term" value="P:DNA recombination"/>
    <property type="evidence" value="ECO:0007669"/>
    <property type="project" value="UniProtKB-KW"/>
</dbReference>